<evidence type="ECO:0000313" key="2">
    <source>
        <dbReference type="Proteomes" id="UP000515146"/>
    </source>
</evidence>
<dbReference type="AlphaFoldDB" id="A0A6P6YFK7"/>
<name>A0A6P6YFK7_DERPT</name>
<feature type="region of interest" description="Disordered" evidence="1">
    <location>
        <begin position="308"/>
        <end position="340"/>
    </location>
</feature>
<organism evidence="2 3">
    <name type="scientific">Dermatophagoides pteronyssinus</name>
    <name type="common">European house dust mite</name>
    <dbReference type="NCBI Taxonomy" id="6956"/>
    <lineage>
        <taxon>Eukaryota</taxon>
        <taxon>Metazoa</taxon>
        <taxon>Ecdysozoa</taxon>
        <taxon>Arthropoda</taxon>
        <taxon>Chelicerata</taxon>
        <taxon>Arachnida</taxon>
        <taxon>Acari</taxon>
        <taxon>Acariformes</taxon>
        <taxon>Sarcoptiformes</taxon>
        <taxon>Astigmata</taxon>
        <taxon>Psoroptidia</taxon>
        <taxon>Analgoidea</taxon>
        <taxon>Pyroglyphidae</taxon>
        <taxon>Dermatophagoidinae</taxon>
        <taxon>Dermatophagoides</taxon>
    </lineage>
</organism>
<dbReference type="RefSeq" id="XP_027204032.1">
    <property type="nucleotide sequence ID" value="XM_027348231.1"/>
</dbReference>
<proteinExistence type="predicted"/>
<gene>
    <name evidence="3" type="primary">LOC113797790</name>
</gene>
<reference evidence="3" key="1">
    <citation type="submission" date="2025-08" db="UniProtKB">
        <authorList>
            <consortium name="RefSeq"/>
        </authorList>
    </citation>
    <scope>IDENTIFICATION</scope>
    <source>
        <strain evidence="3">Airmid</strain>
    </source>
</reference>
<evidence type="ECO:0000313" key="3">
    <source>
        <dbReference type="RefSeq" id="XP_027204032.1"/>
    </source>
</evidence>
<accession>A0A6P6YFK7</accession>
<dbReference type="KEGG" id="dpte:113797790"/>
<sequence>MMMIMKRNFIIIILYGHRDHLPMLTISLLVLLSSTIRMFTPKYFQSTAIYVDATSMLTYHGNRPNYLNTLMQFNGPTTTSRTITTKFKPLKTYSPLMIEQHKKSLLSSSSSSSLLPSQLSSPSRFKIIHPKIMMKQQFTSLNPLAKSSTILNPSKLLIDFNQEHRSFNKPFIQSGSPSYVHGAESNIYNKKISMNSQPNHQQQRSKTILVESYEQIPLNLVFRSLSSHLNLIQEHQNPQENDQKFYQLQKQEEPIKMVLNITKPIIQEIHEMILPYRNIRQQIHPVQEYIETTVMDQRKLIEADAEKQYHQDRHNNVDDNERKSQTLNNENRMNNGMDSSSRKMENIVYNDHGSFHHRQNAAPLLKQQPLMNDKSAQIKQYVDHIRQKHRQQQQLQHRNDNINNDMDDRIMVINNKFDLAKSSLLSSLEPVKSSIIMNLDSNLDDNDKQQKRFGLKSDDYHHLVKESQSEQQFVTEKNISKPNKNIQVKEDLSMIKPTTIYNSNNTEGMMIDINRINDYHEKQKLENGNQIKQIIDQRKNGSNNIRNTYDVYDNLEGGSMKQQRRIRKGVDDKM</sequence>
<feature type="compositionally biased region" description="Basic and acidic residues" evidence="1">
    <location>
        <begin position="308"/>
        <end position="324"/>
    </location>
</feature>
<keyword evidence="2" id="KW-1185">Reference proteome</keyword>
<protein>
    <submittedName>
        <fullName evidence="3">G-box-binding factor-like</fullName>
    </submittedName>
</protein>
<evidence type="ECO:0000256" key="1">
    <source>
        <dbReference type="SAM" id="MobiDB-lite"/>
    </source>
</evidence>
<dbReference type="Proteomes" id="UP000515146">
    <property type="component" value="Unplaced"/>
</dbReference>
<dbReference type="InParanoid" id="A0A6P6YFK7"/>
<feature type="compositionally biased region" description="Polar residues" evidence="1">
    <location>
        <begin position="325"/>
        <end position="339"/>
    </location>
</feature>